<dbReference type="Proteomes" id="UP000077628">
    <property type="component" value="Unassembled WGS sequence"/>
</dbReference>
<dbReference type="STRING" id="702114.A1355_05250"/>
<reference evidence="2" key="1">
    <citation type="submission" date="2016-03" db="EMBL/GenBank/DDBJ databases">
        <authorList>
            <person name="Heylen K."/>
            <person name="De Vos P."/>
            <person name="Vekeman B."/>
        </authorList>
    </citation>
    <scope>NUCLEOTIDE SEQUENCE [LARGE SCALE GENOMIC DNA]</scope>
    <source>
        <strain evidence="2">R-45383</strain>
    </source>
</reference>
<comment type="caution">
    <text evidence="1">The sequence shown here is derived from an EMBL/GenBank/DDBJ whole genome shotgun (WGS) entry which is preliminary data.</text>
</comment>
<evidence type="ECO:0000313" key="1">
    <source>
        <dbReference type="EMBL" id="OAI18848.1"/>
    </source>
</evidence>
<dbReference type="EMBL" id="LUUK01000164">
    <property type="protein sequence ID" value="OAI18848.1"/>
    <property type="molecule type" value="Genomic_DNA"/>
</dbReference>
<dbReference type="Gene3D" id="3.30.310.170">
    <property type="entry name" value="Outer membrane protein assembly factor BamC"/>
    <property type="match status" value="1"/>
</dbReference>
<sequence length="198" mass="21853">MLKTLRYTLPCLLLAGCADAPEKYRDIKHLELPPVLPIENPHPQPAIAADDLTGSKSGGKSMLAGLVDFKDDGQKPQLTLMTRLDRAWEMVETALTLSDIDIVDKNRNDNKIQVRYDPDTGGKTKSLLNRLFLDNDFPEAEYTISLTDAISGVKVNAALGKPDDFAANEDGSAALIRLLHDTIDKKIINRDEKAKPEE</sequence>
<gene>
    <name evidence="1" type="ORF">A1355_05250</name>
</gene>
<keyword evidence="2" id="KW-1185">Reference proteome</keyword>
<dbReference type="RefSeq" id="WP_064028373.1">
    <property type="nucleotide sequence ID" value="NZ_LUUK01000164.1"/>
</dbReference>
<evidence type="ECO:0000313" key="2">
    <source>
        <dbReference type="Proteomes" id="UP000077628"/>
    </source>
</evidence>
<dbReference type="PROSITE" id="PS51257">
    <property type="entry name" value="PROKAR_LIPOPROTEIN"/>
    <property type="match status" value="1"/>
</dbReference>
<accession>A0A177NLA1</accession>
<protein>
    <recommendedName>
        <fullName evidence="3">Outer membrane protein assembly factor BamC</fullName>
    </recommendedName>
</protein>
<dbReference type="AlphaFoldDB" id="A0A177NLA1"/>
<proteinExistence type="predicted"/>
<name>A0A177NLA1_9GAMM</name>
<dbReference type="InterPro" id="IPR042268">
    <property type="entry name" value="BamC_C"/>
</dbReference>
<dbReference type="OrthoDB" id="5571300at2"/>
<evidence type="ECO:0008006" key="3">
    <source>
        <dbReference type="Google" id="ProtNLM"/>
    </source>
</evidence>
<organism evidence="1 2">
    <name type="scientific">Methylomonas koyamae</name>
    <dbReference type="NCBI Taxonomy" id="702114"/>
    <lineage>
        <taxon>Bacteria</taxon>
        <taxon>Pseudomonadati</taxon>
        <taxon>Pseudomonadota</taxon>
        <taxon>Gammaproteobacteria</taxon>
        <taxon>Methylococcales</taxon>
        <taxon>Methylococcaceae</taxon>
        <taxon>Methylomonas</taxon>
    </lineage>
</organism>